<dbReference type="GO" id="GO:0005615">
    <property type="term" value="C:extracellular space"/>
    <property type="evidence" value="ECO:0007669"/>
    <property type="project" value="UniProtKB-KW"/>
</dbReference>
<dbReference type="InterPro" id="IPR001811">
    <property type="entry name" value="Chemokine_IL8-like_dom"/>
</dbReference>
<dbReference type="Gene3D" id="2.40.50.40">
    <property type="match status" value="1"/>
</dbReference>
<evidence type="ECO:0000256" key="2">
    <source>
        <dbReference type="SAM" id="SignalP"/>
    </source>
</evidence>
<sequence length="117" mass="12738">MNAILTASVFFFAFAVLQTKSAIVPGRCDCLKTAPDATVKAITINIVKRIVRVPASSYCKHEEVVIHFKRGTKLCVNPHAERLKKLEEAFKLKEAIRARGSSTSAPATTVANSPLVK</sequence>
<dbReference type="Proteomes" id="UP001591681">
    <property type="component" value="Unassembled WGS sequence"/>
</dbReference>
<proteinExistence type="predicted"/>
<evidence type="ECO:0000313" key="4">
    <source>
        <dbReference type="EMBL" id="KAL2079207.1"/>
    </source>
</evidence>
<comment type="caution">
    <text evidence="4">The sequence shown here is derived from an EMBL/GenBank/DDBJ whole genome shotgun (WGS) entry which is preliminary data.</text>
</comment>
<dbReference type="SUPFAM" id="SSF54117">
    <property type="entry name" value="Interleukin 8-like chemokines"/>
    <property type="match status" value="1"/>
</dbReference>
<feature type="domain" description="Chemokine interleukin-8-like" evidence="3">
    <location>
        <begin position="25"/>
        <end position="90"/>
    </location>
</feature>
<keyword evidence="1" id="KW-0202">Cytokine</keyword>
<dbReference type="SMART" id="SM00199">
    <property type="entry name" value="SCY"/>
    <property type="match status" value="1"/>
</dbReference>
<dbReference type="AlphaFoldDB" id="A0ABD1IW64"/>
<dbReference type="Pfam" id="PF00048">
    <property type="entry name" value="IL8"/>
    <property type="match status" value="1"/>
</dbReference>
<dbReference type="GO" id="GO:0005125">
    <property type="term" value="F:cytokine activity"/>
    <property type="evidence" value="ECO:0007669"/>
    <property type="project" value="UniProtKB-KW"/>
</dbReference>
<keyword evidence="5" id="KW-1185">Reference proteome</keyword>
<evidence type="ECO:0000259" key="3">
    <source>
        <dbReference type="SMART" id="SM00199"/>
    </source>
</evidence>
<gene>
    <name evidence="4" type="ORF">ACEWY4_024951</name>
</gene>
<feature type="signal peptide" evidence="2">
    <location>
        <begin position="1"/>
        <end position="21"/>
    </location>
</feature>
<name>A0ABD1IW64_9TELE</name>
<organism evidence="4 5">
    <name type="scientific">Coilia grayii</name>
    <name type="common">Gray's grenadier anchovy</name>
    <dbReference type="NCBI Taxonomy" id="363190"/>
    <lineage>
        <taxon>Eukaryota</taxon>
        <taxon>Metazoa</taxon>
        <taxon>Chordata</taxon>
        <taxon>Craniata</taxon>
        <taxon>Vertebrata</taxon>
        <taxon>Euteleostomi</taxon>
        <taxon>Actinopterygii</taxon>
        <taxon>Neopterygii</taxon>
        <taxon>Teleostei</taxon>
        <taxon>Clupei</taxon>
        <taxon>Clupeiformes</taxon>
        <taxon>Clupeoidei</taxon>
        <taxon>Engraulidae</taxon>
        <taxon>Coilinae</taxon>
        <taxon>Coilia</taxon>
    </lineage>
</organism>
<protein>
    <recommendedName>
        <fullName evidence="3">Chemokine interleukin-8-like domain-containing protein</fullName>
    </recommendedName>
</protein>
<dbReference type="InterPro" id="IPR036048">
    <property type="entry name" value="Interleukin_8-like_sf"/>
</dbReference>
<accession>A0ABD1IW64</accession>
<reference evidence="4 5" key="1">
    <citation type="submission" date="2024-09" db="EMBL/GenBank/DDBJ databases">
        <title>A chromosome-level genome assembly of Gray's grenadier anchovy, Coilia grayii.</title>
        <authorList>
            <person name="Fu Z."/>
        </authorList>
    </citation>
    <scope>NUCLEOTIDE SEQUENCE [LARGE SCALE GENOMIC DNA]</scope>
    <source>
        <strain evidence="4">G4</strain>
        <tissue evidence="4">Muscle</tissue>
    </source>
</reference>
<feature type="chain" id="PRO_5044894675" description="Chemokine interleukin-8-like domain-containing protein" evidence="2">
    <location>
        <begin position="22"/>
        <end position="117"/>
    </location>
</feature>
<dbReference type="EMBL" id="JBHFQA010000022">
    <property type="protein sequence ID" value="KAL2079207.1"/>
    <property type="molecule type" value="Genomic_DNA"/>
</dbReference>
<evidence type="ECO:0000313" key="5">
    <source>
        <dbReference type="Proteomes" id="UP001591681"/>
    </source>
</evidence>
<evidence type="ECO:0000256" key="1">
    <source>
        <dbReference type="ARBA" id="ARBA00022514"/>
    </source>
</evidence>
<keyword evidence="2" id="KW-0732">Signal</keyword>